<evidence type="ECO:0000313" key="6">
    <source>
        <dbReference type="Proteomes" id="UP000094795"/>
    </source>
</evidence>
<sequence length="296" mass="32581">MTTAELARRIFDSVGENANSTRSWQTSVPNLAFHLQTRPNAYEATIYHPVVCLNLQGRKEVTIGDQSVEFGDGQSLIVSHELPVMARVTEASPERPYLALIVSLDMGIVQSLCDEVGPAVPAHPQTRSLSVGPVDERLIETLSRYVALTADPVEARVMAPLILREIHFRLLMADHGGMLRQFLHRDSHSSRIARAIGLIRSDYRTPLAVADLADAAGMSPSSFHQHFRQVTGTTPLQYQKDLRLTEARRLLAAEALSVASAAFEVGYESATQFSREYARKFGAPPRKDVLRPAGVA</sequence>
<keyword evidence="3" id="KW-0804">Transcription</keyword>
<dbReference type="InterPro" id="IPR009057">
    <property type="entry name" value="Homeodomain-like_sf"/>
</dbReference>
<dbReference type="InterPro" id="IPR018062">
    <property type="entry name" value="HTH_AraC-typ_CS"/>
</dbReference>
<dbReference type="PANTHER" id="PTHR43436">
    <property type="entry name" value="ARAC-FAMILY TRANSCRIPTIONAL REGULATOR"/>
    <property type="match status" value="1"/>
</dbReference>
<dbReference type="GO" id="GO:0043565">
    <property type="term" value="F:sequence-specific DNA binding"/>
    <property type="evidence" value="ECO:0007669"/>
    <property type="project" value="InterPro"/>
</dbReference>
<dbReference type="Proteomes" id="UP000094795">
    <property type="component" value="Unassembled WGS sequence"/>
</dbReference>
<organism evidence="5 6">
    <name type="scientific">Hoeflea olei</name>
    <dbReference type="NCBI Taxonomy" id="1480615"/>
    <lineage>
        <taxon>Bacteria</taxon>
        <taxon>Pseudomonadati</taxon>
        <taxon>Pseudomonadota</taxon>
        <taxon>Alphaproteobacteria</taxon>
        <taxon>Hyphomicrobiales</taxon>
        <taxon>Rhizobiaceae</taxon>
        <taxon>Hoeflea</taxon>
    </lineage>
</organism>
<evidence type="ECO:0000259" key="4">
    <source>
        <dbReference type="PROSITE" id="PS01124"/>
    </source>
</evidence>
<protein>
    <submittedName>
        <fullName evidence="5">AraC family transcriptional regulator</fullName>
    </submittedName>
</protein>
<name>A0A1C1Z0A9_9HYPH</name>
<dbReference type="STRING" id="1480615.AWJ14_08610"/>
<dbReference type="AlphaFoldDB" id="A0A1C1Z0A9"/>
<feature type="domain" description="HTH araC/xylS-type" evidence="4">
    <location>
        <begin position="193"/>
        <end position="291"/>
    </location>
</feature>
<dbReference type="GO" id="GO:0003700">
    <property type="term" value="F:DNA-binding transcription factor activity"/>
    <property type="evidence" value="ECO:0007669"/>
    <property type="project" value="InterPro"/>
</dbReference>
<evidence type="ECO:0000256" key="3">
    <source>
        <dbReference type="ARBA" id="ARBA00023163"/>
    </source>
</evidence>
<evidence type="ECO:0000256" key="1">
    <source>
        <dbReference type="ARBA" id="ARBA00023015"/>
    </source>
</evidence>
<evidence type="ECO:0000256" key="2">
    <source>
        <dbReference type="ARBA" id="ARBA00023125"/>
    </source>
</evidence>
<gene>
    <name evidence="5" type="ORF">AWJ14_08610</name>
</gene>
<dbReference type="Gene3D" id="1.10.10.60">
    <property type="entry name" value="Homeodomain-like"/>
    <property type="match status" value="2"/>
</dbReference>
<dbReference type="InterPro" id="IPR018060">
    <property type="entry name" value="HTH_AraC"/>
</dbReference>
<keyword evidence="1" id="KW-0805">Transcription regulation</keyword>
<proteinExistence type="predicted"/>
<evidence type="ECO:0000313" key="5">
    <source>
        <dbReference type="EMBL" id="OCW59120.1"/>
    </source>
</evidence>
<dbReference type="PANTHER" id="PTHR43436:SF1">
    <property type="entry name" value="TRANSCRIPTIONAL REGULATORY PROTEIN"/>
    <property type="match status" value="1"/>
</dbReference>
<dbReference type="OrthoDB" id="9802263at2"/>
<dbReference type="PROSITE" id="PS00041">
    <property type="entry name" value="HTH_ARAC_FAMILY_1"/>
    <property type="match status" value="1"/>
</dbReference>
<reference evidence="5 6" key="1">
    <citation type="submission" date="2015-12" db="EMBL/GenBank/DDBJ databases">
        <authorList>
            <person name="Shamseldin A."/>
            <person name="Moawad H."/>
            <person name="Abd El-Rahim W.M."/>
            <person name="Sadowsky M.J."/>
        </authorList>
    </citation>
    <scope>NUCLEOTIDE SEQUENCE [LARGE SCALE GENOMIC DNA]</scope>
    <source>
        <strain evidence="5 6">JC234</strain>
    </source>
</reference>
<dbReference type="SMART" id="SM00342">
    <property type="entry name" value="HTH_ARAC"/>
    <property type="match status" value="1"/>
</dbReference>
<dbReference type="RefSeq" id="WP_066173223.1">
    <property type="nucleotide sequence ID" value="NZ_LQZT01000001.1"/>
</dbReference>
<accession>A0A1C1Z0A9</accession>
<dbReference type="Pfam" id="PF06719">
    <property type="entry name" value="AraC_N"/>
    <property type="match status" value="1"/>
</dbReference>
<comment type="caution">
    <text evidence="5">The sequence shown here is derived from an EMBL/GenBank/DDBJ whole genome shotgun (WGS) entry which is preliminary data.</text>
</comment>
<dbReference type="InterPro" id="IPR009594">
    <property type="entry name" value="Tscrpt_reg_HTH_AraC_N"/>
</dbReference>
<keyword evidence="2" id="KW-0238">DNA-binding</keyword>
<dbReference type="PROSITE" id="PS01124">
    <property type="entry name" value="HTH_ARAC_FAMILY_2"/>
    <property type="match status" value="1"/>
</dbReference>
<keyword evidence="6" id="KW-1185">Reference proteome</keyword>
<dbReference type="Pfam" id="PF12833">
    <property type="entry name" value="HTH_18"/>
    <property type="match status" value="1"/>
</dbReference>
<dbReference type="SUPFAM" id="SSF46689">
    <property type="entry name" value="Homeodomain-like"/>
    <property type="match status" value="2"/>
</dbReference>
<dbReference type="EMBL" id="LQZT01000001">
    <property type="protein sequence ID" value="OCW59120.1"/>
    <property type="molecule type" value="Genomic_DNA"/>
</dbReference>